<dbReference type="AlphaFoldDB" id="A0A1F4UH62"/>
<proteinExistence type="predicted"/>
<name>A0A1F4UH62_UNCKA</name>
<reference evidence="1 2" key="1">
    <citation type="journal article" date="2016" name="Nat. Commun.">
        <title>Thousands of microbial genomes shed light on interconnected biogeochemical processes in an aquifer system.</title>
        <authorList>
            <person name="Anantharaman K."/>
            <person name="Brown C.T."/>
            <person name="Hug L.A."/>
            <person name="Sharon I."/>
            <person name="Castelle C.J."/>
            <person name="Probst A.J."/>
            <person name="Thomas B.C."/>
            <person name="Singh A."/>
            <person name="Wilkins M.J."/>
            <person name="Karaoz U."/>
            <person name="Brodie E.L."/>
            <person name="Williams K.H."/>
            <person name="Hubbard S.S."/>
            <person name="Banfield J.F."/>
        </authorList>
    </citation>
    <scope>NUCLEOTIDE SEQUENCE [LARGE SCALE GENOMIC DNA]</scope>
</reference>
<evidence type="ECO:0000313" key="1">
    <source>
        <dbReference type="EMBL" id="OGC44276.1"/>
    </source>
</evidence>
<organism evidence="1 2">
    <name type="scientific">candidate division WWE3 bacterium RBG_19FT_COMBO_53_11</name>
    <dbReference type="NCBI Taxonomy" id="1802613"/>
    <lineage>
        <taxon>Bacteria</taxon>
        <taxon>Katanobacteria</taxon>
    </lineage>
</organism>
<accession>A0A1F4UH62</accession>
<protein>
    <submittedName>
        <fullName evidence="1">Uncharacterized protein</fullName>
    </submittedName>
</protein>
<sequence length="146" mass="16977">MKKREKTKKRLVDWIEFFLGENQTLCVDVGSFFGPGLNRVFVINKDEKVKIKADASSGSHFRFSKGRERPKSADFVITNISSAESMADILEGKFWNQFNWLDKITQNKNFRRKVRRRILKLVAEFEARAAQELNAIPRPSRKPSKN</sequence>
<dbReference type="STRING" id="1802613.A2V54_02470"/>
<evidence type="ECO:0000313" key="2">
    <source>
        <dbReference type="Proteomes" id="UP000176583"/>
    </source>
</evidence>
<dbReference type="EMBL" id="MEUW01000023">
    <property type="protein sequence ID" value="OGC44276.1"/>
    <property type="molecule type" value="Genomic_DNA"/>
</dbReference>
<gene>
    <name evidence="1" type="ORF">A2V54_02470</name>
</gene>
<comment type="caution">
    <text evidence="1">The sequence shown here is derived from an EMBL/GenBank/DDBJ whole genome shotgun (WGS) entry which is preliminary data.</text>
</comment>
<dbReference type="Proteomes" id="UP000176583">
    <property type="component" value="Unassembled WGS sequence"/>
</dbReference>